<dbReference type="Proteomes" id="UP000015106">
    <property type="component" value="Chromosome 7"/>
</dbReference>
<dbReference type="InterPro" id="IPR009003">
    <property type="entry name" value="Peptidase_S1_PA"/>
</dbReference>
<sequence length="242" mass="26716">MTAGSRSCKARKVAVLASRSVVALSSFSNEKRIRVCSGFVISSNACTDTYKILTSATLIRSLNTNNILIPDVKIKVCLPNGDISDGIISMVDFHYNIAVVKVKSDQKLPEAVMISEVIKRGAVLAIGRFYDHGRVMCAQGKIIKQASTFDCLELLVSSCQTTMAGVGGPLVNYSGDVVGINFYGENHTPFLSTGVIVRCLEHWRKYGKIIRPWLGIMYTSLLICCHFEFWRDVHILARVCIF</sequence>
<evidence type="ECO:0000313" key="1">
    <source>
        <dbReference type="EnsemblPlants" id="TuG1812G0700004807.01.T01"/>
    </source>
</evidence>
<evidence type="ECO:0000313" key="2">
    <source>
        <dbReference type="Proteomes" id="UP000015106"/>
    </source>
</evidence>
<keyword evidence="2" id="KW-1185">Reference proteome</keyword>
<evidence type="ECO:0008006" key="3">
    <source>
        <dbReference type="Google" id="ProtNLM"/>
    </source>
</evidence>
<reference evidence="1" key="3">
    <citation type="submission" date="2022-06" db="UniProtKB">
        <authorList>
            <consortium name="EnsemblPlants"/>
        </authorList>
    </citation>
    <scope>IDENTIFICATION</scope>
</reference>
<dbReference type="Gramene" id="TuG1812G0700004807.01.T01">
    <property type="protein sequence ID" value="TuG1812G0700004807.01.T01"/>
    <property type="gene ID" value="TuG1812G0700004807.01"/>
</dbReference>
<dbReference type="EnsemblPlants" id="TuG1812G0700004807.01.T01">
    <property type="protein sequence ID" value="TuG1812G0700004807.01.T01"/>
    <property type="gene ID" value="TuG1812G0700004807.01"/>
</dbReference>
<dbReference type="PANTHER" id="PTHR47389">
    <property type="entry name" value="OS09G0436400 PROTEIN"/>
    <property type="match status" value="1"/>
</dbReference>
<dbReference type="Gene3D" id="2.40.10.120">
    <property type="match status" value="1"/>
</dbReference>
<organism evidence="1 2">
    <name type="scientific">Triticum urartu</name>
    <name type="common">Red wild einkorn</name>
    <name type="synonym">Crithodium urartu</name>
    <dbReference type="NCBI Taxonomy" id="4572"/>
    <lineage>
        <taxon>Eukaryota</taxon>
        <taxon>Viridiplantae</taxon>
        <taxon>Streptophyta</taxon>
        <taxon>Embryophyta</taxon>
        <taxon>Tracheophyta</taxon>
        <taxon>Spermatophyta</taxon>
        <taxon>Magnoliopsida</taxon>
        <taxon>Liliopsida</taxon>
        <taxon>Poales</taxon>
        <taxon>Poaceae</taxon>
        <taxon>BOP clade</taxon>
        <taxon>Pooideae</taxon>
        <taxon>Triticodae</taxon>
        <taxon>Triticeae</taxon>
        <taxon>Triticinae</taxon>
        <taxon>Triticum</taxon>
    </lineage>
</organism>
<dbReference type="Pfam" id="PF13365">
    <property type="entry name" value="Trypsin_2"/>
    <property type="match status" value="1"/>
</dbReference>
<dbReference type="SUPFAM" id="SSF50494">
    <property type="entry name" value="Trypsin-like serine proteases"/>
    <property type="match status" value="1"/>
</dbReference>
<protein>
    <recommendedName>
        <fullName evidence="3">Protease Do-like 14</fullName>
    </recommendedName>
</protein>
<reference evidence="2" key="1">
    <citation type="journal article" date="2013" name="Nature">
        <title>Draft genome of the wheat A-genome progenitor Triticum urartu.</title>
        <authorList>
            <person name="Ling H.Q."/>
            <person name="Zhao S."/>
            <person name="Liu D."/>
            <person name="Wang J."/>
            <person name="Sun H."/>
            <person name="Zhang C."/>
            <person name="Fan H."/>
            <person name="Li D."/>
            <person name="Dong L."/>
            <person name="Tao Y."/>
            <person name="Gao C."/>
            <person name="Wu H."/>
            <person name="Li Y."/>
            <person name="Cui Y."/>
            <person name="Guo X."/>
            <person name="Zheng S."/>
            <person name="Wang B."/>
            <person name="Yu K."/>
            <person name="Liang Q."/>
            <person name="Yang W."/>
            <person name="Lou X."/>
            <person name="Chen J."/>
            <person name="Feng M."/>
            <person name="Jian J."/>
            <person name="Zhang X."/>
            <person name="Luo G."/>
            <person name="Jiang Y."/>
            <person name="Liu J."/>
            <person name="Wang Z."/>
            <person name="Sha Y."/>
            <person name="Zhang B."/>
            <person name="Wu H."/>
            <person name="Tang D."/>
            <person name="Shen Q."/>
            <person name="Xue P."/>
            <person name="Zou S."/>
            <person name="Wang X."/>
            <person name="Liu X."/>
            <person name="Wang F."/>
            <person name="Yang Y."/>
            <person name="An X."/>
            <person name="Dong Z."/>
            <person name="Zhang K."/>
            <person name="Zhang X."/>
            <person name="Luo M.C."/>
            <person name="Dvorak J."/>
            <person name="Tong Y."/>
            <person name="Wang J."/>
            <person name="Yang H."/>
            <person name="Li Z."/>
            <person name="Wang D."/>
            <person name="Zhang A."/>
            <person name="Wang J."/>
        </authorList>
    </citation>
    <scope>NUCLEOTIDE SEQUENCE</scope>
    <source>
        <strain evidence="2">cv. G1812</strain>
    </source>
</reference>
<name>A0A8R7R6Q9_TRIUA</name>
<dbReference type="PANTHER" id="PTHR47389:SF7">
    <property type="entry name" value="PDZ DOMAIN-CONTAINING PROTEIN"/>
    <property type="match status" value="1"/>
</dbReference>
<accession>A0A8R7R6Q9</accession>
<reference evidence="1" key="2">
    <citation type="submission" date="2018-03" db="EMBL/GenBank/DDBJ databases">
        <title>The Triticum urartu genome reveals the dynamic nature of wheat genome evolution.</title>
        <authorList>
            <person name="Ling H."/>
            <person name="Ma B."/>
            <person name="Shi X."/>
            <person name="Liu H."/>
            <person name="Dong L."/>
            <person name="Sun H."/>
            <person name="Cao Y."/>
            <person name="Gao Q."/>
            <person name="Zheng S."/>
            <person name="Li Y."/>
            <person name="Yu Y."/>
            <person name="Du H."/>
            <person name="Qi M."/>
            <person name="Li Y."/>
            <person name="Yu H."/>
            <person name="Cui Y."/>
            <person name="Wang N."/>
            <person name="Chen C."/>
            <person name="Wu H."/>
            <person name="Zhao Y."/>
            <person name="Zhang J."/>
            <person name="Li Y."/>
            <person name="Zhou W."/>
            <person name="Zhang B."/>
            <person name="Hu W."/>
            <person name="Eijk M."/>
            <person name="Tang J."/>
            <person name="Witsenboer H."/>
            <person name="Zhao S."/>
            <person name="Li Z."/>
            <person name="Zhang A."/>
            <person name="Wang D."/>
            <person name="Liang C."/>
        </authorList>
    </citation>
    <scope>NUCLEOTIDE SEQUENCE [LARGE SCALE GENOMIC DNA]</scope>
    <source>
        <strain evidence="1">cv. G1812</strain>
    </source>
</reference>
<proteinExistence type="predicted"/>
<dbReference type="AlphaFoldDB" id="A0A8R7R6Q9"/>